<feature type="signal peptide" evidence="2">
    <location>
        <begin position="1"/>
        <end position="31"/>
    </location>
</feature>
<proteinExistence type="predicted"/>
<gene>
    <name evidence="3" type="ORF">ACFFR3_50080</name>
</gene>
<reference evidence="3 4" key="1">
    <citation type="submission" date="2024-09" db="EMBL/GenBank/DDBJ databases">
        <authorList>
            <person name="Sun Q."/>
            <person name="Mori K."/>
        </authorList>
    </citation>
    <scope>NUCLEOTIDE SEQUENCE [LARGE SCALE GENOMIC DNA]</scope>
    <source>
        <strain evidence="3 4">JCM 3324</strain>
    </source>
</reference>
<evidence type="ECO:0008006" key="5">
    <source>
        <dbReference type="Google" id="ProtNLM"/>
    </source>
</evidence>
<evidence type="ECO:0000313" key="4">
    <source>
        <dbReference type="Proteomes" id="UP001589568"/>
    </source>
</evidence>
<organism evidence="3 4">
    <name type="scientific">Nonomuraea salmonea</name>
    <dbReference type="NCBI Taxonomy" id="46181"/>
    <lineage>
        <taxon>Bacteria</taxon>
        <taxon>Bacillati</taxon>
        <taxon>Actinomycetota</taxon>
        <taxon>Actinomycetes</taxon>
        <taxon>Streptosporangiales</taxon>
        <taxon>Streptosporangiaceae</taxon>
        <taxon>Nonomuraea</taxon>
    </lineage>
</organism>
<sequence>MRTFRDRRDAAALAVAALSCGLLTACGAASAATGPANAPSPAPAPATAEASAAPAPAASPKERRPQLRLDSTAAEIRKYRLAYAACLKEHGMPSKGPWNDRAERAARQACKSKEPLLPPELSPRTNPHYAKSVRKEVACLKAHGFDVHLTPAPGSDPNAIGWRYGSVPGDDVDIEKIQNDCRVKAFGGGRNLAPAPM</sequence>
<dbReference type="Proteomes" id="UP001589568">
    <property type="component" value="Unassembled WGS sequence"/>
</dbReference>
<dbReference type="PROSITE" id="PS51257">
    <property type="entry name" value="PROKAR_LIPOPROTEIN"/>
    <property type="match status" value="1"/>
</dbReference>
<accession>A0ABV5P540</accession>
<comment type="caution">
    <text evidence="3">The sequence shown here is derived from an EMBL/GenBank/DDBJ whole genome shotgun (WGS) entry which is preliminary data.</text>
</comment>
<dbReference type="EMBL" id="JBHMCF010000066">
    <property type="protein sequence ID" value="MFB9477701.1"/>
    <property type="molecule type" value="Genomic_DNA"/>
</dbReference>
<feature type="region of interest" description="Disordered" evidence="1">
    <location>
        <begin position="31"/>
        <end position="70"/>
    </location>
</feature>
<protein>
    <recommendedName>
        <fullName evidence="5">PASTA domain-containing protein</fullName>
    </recommendedName>
</protein>
<dbReference type="RefSeq" id="WP_364382810.1">
    <property type="nucleotide sequence ID" value="NZ_JBHMCF010000066.1"/>
</dbReference>
<feature type="chain" id="PRO_5045415646" description="PASTA domain-containing protein" evidence="2">
    <location>
        <begin position="32"/>
        <end position="197"/>
    </location>
</feature>
<evidence type="ECO:0000313" key="3">
    <source>
        <dbReference type="EMBL" id="MFB9477701.1"/>
    </source>
</evidence>
<keyword evidence="4" id="KW-1185">Reference proteome</keyword>
<keyword evidence="2" id="KW-0732">Signal</keyword>
<evidence type="ECO:0000256" key="1">
    <source>
        <dbReference type="SAM" id="MobiDB-lite"/>
    </source>
</evidence>
<feature type="compositionally biased region" description="Low complexity" evidence="1">
    <location>
        <begin position="45"/>
        <end position="59"/>
    </location>
</feature>
<evidence type="ECO:0000256" key="2">
    <source>
        <dbReference type="SAM" id="SignalP"/>
    </source>
</evidence>
<name>A0ABV5P540_9ACTN</name>